<dbReference type="Pfam" id="PF00698">
    <property type="entry name" value="Acyl_transf_1"/>
    <property type="match status" value="1"/>
</dbReference>
<dbReference type="InterPro" id="IPR032821">
    <property type="entry name" value="PKS_assoc"/>
</dbReference>
<dbReference type="PROSITE" id="PS52004">
    <property type="entry name" value="KS3_2"/>
    <property type="match status" value="1"/>
</dbReference>
<protein>
    <submittedName>
        <fullName evidence="13">Beta-ketoacyl synthase domain-containing protein</fullName>
    </submittedName>
</protein>
<keyword evidence="4" id="KW-0521">NADP</keyword>
<dbReference type="SMART" id="SM00822">
    <property type="entry name" value="PKS_KR"/>
    <property type="match status" value="1"/>
</dbReference>
<dbReference type="Pfam" id="PF16197">
    <property type="entry name" value="KAsynt_C_assoc"/>
    <property type="match status" value="1"/>
</dbReference>
<feature type="domain" description="PKS/mFAS DH" evidence="12">
    <location>
        <begin position="987"/>
        <end position="1306"/>
    </location>
</feature>
<dbReference type="PANTHER" id="PTHR43775:SF29">
    <property type="entry name" value="ASPERFURANONE POLYKETIDE SYNTHASE AFOG-RELATED"/>
    <property type="match status" value="1"/>
</dbReference>
<dbReference type="Gene3D" id="3.10.129.110">
    <property type="entry name" value="Polyketide synthase dehydratase"/>
    <property type="match status" value="1"/>
</dbReference>
<dbReference type="InterPro" id="IPR056501">
    <property type="entry name" value="NAD-bd_HRPKS_sdrA"/>
</dbReference>
<dbReference type="InterPro" id="IPR020843">
    <property type="entry name" value="ER"/>
</dbReference>
<dbReference type="PROSITE" id="PS00012">
    <property type="entry name" value="PHOSPHOPANTETHEINE"/>
    <property type="match status" value="1"/>
</dbReference>
<dbReference type="Gene3D" id="3.40.50.150">
    <property type="entry name" value="Vaccinia Virus protein VP39"/>
    <property type="match status" value="1"/>
</dbReference>
<dbReference type="InterPro" id="IPR049552">
    <property type="entry name" value="PKS_DH_N"/>
</dbReference>
<evidence type="ECO:0000256" key="7">
    <source>
        <dbReference type="ARBA" id="ARBA00023315"/>
    </source>
</evidence>
<keyword evidence="6" id="KW-0511">Multifunctional enzyme</keyword>
<dbReference type="PROSITE" id="PS52019">
    <property type="entry name" value="PKS_MFAS_DH"/>
    <property type="match status" value="1"/>
</dbReference>
<dbReference type="InterPro" id="IPR016035">
    <property type="entry name" value="Acyl_Trfase/lysoPLipase"/>
</dbReference>
<dbReference type="InterPro" id="IPR011032">
    <property type="entry name" value="GroES-like_sf"/>
</dbReference>
<feature type="region of interest" description="N-terminal hotdog fold" evidence="8">
    <location>
        <begin position="987"/>
        <end position="1121"/>
    </location>
</feature>
<feature type="domain" description="Ketosynthase family 3 (KS3)" evidence="11">
    <location>
        <begin position="2"/>
        <end position="425"/>
    </location>
</feature>
<keyword evidence="2" id="KW-0597">Phosphoprotein</keyword>
<dbReference type="SMART" id="SM00827">
    <property type="entry name" value="PKS_AT"/>
    <property type="match status" value="1"/>
</dbReference>
<feature type="region of interest" description="C-terminal hotdog fold" evidence="8">
    <location>
        <begin position="1150"/>
        <end position="1306"/>
    </location>
</feature>
<dbReference type="Pfam" id="PF00109">
    <property type="entry name" value="ketoacyl-synt"/>
    <property type="match status" value="1"/>
</dbReference>
<dbReference type="SUPFAM" id="SSF53901">
    <property type="entry name" value="Thiolase-like"/>
    <property type="match status" value="1"/>
</dbReference>
<dbReference type="SUPFAM" id="SSF47336">
    <property type="entry name" value="ACP-like"/>
    <property type="match status" value="1"/>
</dbReference>
<dbReference type="InterPro" id="IPR057326">
    <property type="entry name" value="KR_dom"/>
</dbReference>
<name>A0ABR2VII7_9PEZI</name>
<dbReference type="InterPro" id="IPR020807">
    <property type="entry name" value="PKS_DH"/>
</dbReference>
<dbReference type="InterPro" id="IPR049551">
    <property type="entry name" value="PKS_DH_C"/>
</dbReference>
<dbReference type="SMART" id="SM00823">
    <property type="entry name" value="PKS_PP"/>
    <property type="match status" value="1"/>
</dbReference>
<keyword evidence="1" id="KW-0596">Phosphopantetheine</keyword>
<dbReference type="SUPFAM" id="SSF53335">
    <property type="entry name" value="S-adenosyl-L-methionine-dependent methyltransferases"/>
    <property type="match status" value="1"/>
</dbReference>
<keyword evidence="3" id="KW-0808">Transferase</keyword>
<gene>
    <name evidence="13" type="ORF">SUNI508_00285</name>
</gene>
<dbReference type="CDD" id="cd00833">
    <property type="entry name" value="PKS"/>
    <property type="match status" value="1"/>
</dbReference>
<evidence type="ECO:0000256" key="4">
    <source>
        <dbReference type="ARBA" id="ARBA00022857"/>
    </source>
</evidence>
<dbReference type="InterPro" id="IPR042104">
    <property type="entry name" value="PKS_dehydratase_sf"/>
</dbReference>
<dbReference type="InterPro" id="IPR014031">
    <property type="entry name" value="Ketoacyl_synth_C"/>
</dbReference>
<dbReference type="InterPro" id="IPR009081">
    <property type="entry name" value="PP-bd_ACP"/>
</dbReference>
<feature type="domain" description="Carrier" evidence="10">
    <location>
        <begin position="2496"/>
        <end position="2573"/>
    </location>
</feature>
<dbReference type="SMART" id="SM00829">
    <property type="entry name" value="PKS_ER"/>
    <property type="match status" value="1"/>
</dbReference>
<evidence type="ECO:0000256" key="6">
    <source>
        <dbReference type="ARBA" id="ARBA00023268"/>
    </source>
</evidence>
<dbReference type="Gene3D" id="1.10.1200.10">
    <property type="entry name" value="ACP-like"/>
    <property type="match status" value="1"/>
</dbReference>
<dbReference type="InterPro" id="IPR020806">
    <property type="entry name" value="PKS_PP-bd"/>
</dbReference>
<dbReference type="EMBL" id="JARVKF010000001">
    <property type="protein sequence ID" value="KAK9426758.1"/>
    <property type="molecule type" value="Genomic_DNA"/>
</dbReference>
<evidence type="ECO:0000259" key="11">
    <source>
        <dbReference type="PROSITE" id="PS52004"/>
    </source>
</evidence>
<feature type="compositionally biased region" description="Low complexity" evidence="9">
    <location>
        <begin position="452"/>
        <end position="472"/>
    </location>
</feature>
<dbReference type="InterPro" id="IPR013217">
    <property type="entry name" value="Methyltransf_12"/>
</dbReference>
<feature type="active site" description="Proton acceptor; for dehydratase activity" evidence="8">
    <location>
        <position position="1019"/>
    </location>
</feature>
<keyword evidence="7" id="KW-0012">Acyltransferase</keyword>
<dbReference type="SUPFAM" id="SSF51735">
    <property type="entry name" value="NAD(P)-binding Rossmann-fold domains"/>
    <property type="match status" value="2"/>
</dbReference>
<dbReference type="InterPro" id="IPR036736">
    <property type="entry name" value="ACP-like_sf"/>
</dbReference>
<dbReference type="PANTHER" id="PTHR43775">
    <property type="entry name" value="FATTY ACID SYNTHASE"/>
    <property type="match status" value="1"/>
</dbReference>
<proteinExistence type="predicted"/>
<comment type="caution">
    <text evidence="13">The sequence shown here is derived from an EMBL/GenBank/DDBJ whole genome shotgun (WGS) entry which is preliminary data.</text>
</comment>
<evidence type="ECO:0000313" key="14">
    <source>
        <dbReference type="Proteomes" id="UP001408356"/>
    </source>
</evidence>
<dbReference type="InterPro" id="IPR006162">
    <property type="entry name" value="Ppantetheine_attach_site"/>
</dbReference>
<evidence type="ECO:0000313" key="13">
    <source>
        <dbReference type="EMBL" id="KAK9426758.1"/>
    </source>
</evidence>
<dbReference type="InterPro" id="IPR013968">
    <property type="entry name" value="PKS_KR"/>
</dbReference>
<evidence type="ECO:0000256" key="3">
    <source>
        <dbReference type="ARBA" id="ARBA00022679"/>
    </source>
</evidence>
<accession>A0ABR2VII7</accession>
<evidence type="ECO:0000256" key="8">
    <source>
        <dbReference type="PROSITE-ProRule" id="PRU01363"/>
    </source>
</evidence>
<dbReference type="Pfam" id="PF21089">
    <property type="entry name" value="PKS_DH_N"/>
    <property type="match status" value="1"/>
</dbReference>
<evidence type="ECO:0000259" key="12">
    <source>
        <dbReference type="PROSITE" id="PS52019"/>
    </source>
</evidence>
<dbReference type="Gene3D" id="3.40.50.720">
    <property type="entry name" value="NAD(P)-binding Rossmann-like Domain"/>
    <property type="match status" value="2"/>
</dbReference>
<dbReference type="SUPFAM" id="SSF52151">
    <property type="entry name" value="FabD/lysophospholipase-like"/>
    <property type="match status" value="1"/>
</dbReference>
<dbReference type="InterPro" id="IPR018201">
    <property type="entry name" value="Ketoacyl_synth_AS"/>
</dbReference>
<dbReference type="SMART" id="SM00826">
    <property type="entry name" value="PKS_DH"/>
    <property type="match status" value="1"/>
</dbReference>
<sequence>MDEPIAIIGLDARVPGDDGTVEGFYDLLLAGRSAWSPVPEDRWNVESFWHPAEGRAGSTRVKSGHFLKGSVAAFDAPFFSITAAEASQMDPQQRGLLESAYRALENAGIGPTSINGSQTGVYVGCFTGDYETILSRDTHIPLKHCLGTETSILSNRVSWFFNLQGPSLTIDTACSSSLVALYQACLGLKVGDTSMALVGGCNIQLTPEFTMKLDAAGVLSPDGKSYSFDERANGYSRGEGFGVVVLKRLSDAIRDGDTIRAVIRGCGSNQDGRTPGITQPSRKAQADLIRSVYSKASLDPSLTRFFEAHGTGTVVGDSIEASAISDMFTSYRTPDAPLFVGAVKSNIGHLEGAAGVASLIKGVLTLERGIIFANATFEKLNPKISESWNLKFPTQATVWPQAGLRRMSINSFGIGGSNVHVVLDDSYHFLEEHGYTGYHRTVPVPTLLDIPNGTHSNGLSNGTNGTNGTNGSKQANGANHDHQFDNKDEEIPRILVISAFDQAGVFRQRDLYSHYLKTKIDQLPAGSSLGPLLRDLTFTLAQKRDLQSWGSCIVVKSEVEALSQLSEVPKPTRSVLYARIAFVFTGQGAQWARMGLELNAYSVFRKSLSDAENYFRSLGSRWSLLHELRKEPESSRINDPQFCQPICTVLQVALVDLLESWGVLPHAVVGHSSGEIAAAYAIGAISREIAWRISFYRGLFCAKLSRSLQHTRTGMAAIGLSEEQTLAAFERVRDVGDAEATIEIACMNSPQSQTVSGDIAKIDALVSLLSGEKVFARKLQVELAYHSRYMEPIRDEYRSAIEGLQAAEPNRRRSWASYFSSTYGCAVPLKTLQTPEYWITNLRSAVRFTDSVTAMLQDRPLSMNGTTGRQEDQYHPITDLLEIGPHGALKGPLRTILDGLGKRDSISYHSLIARQQPAITTALNAVGTLNCRGYYVSMMDVNNYDTDGEHKPHMLTDLPPYSFDHSKEYWTESRLSRGVRFAKSGRHELLGAPVPDWNVNNAIWRNYIRLSENPWIEDHRVSGDILYPAAGMLVMAIEASRQVAAHDKVPKAFKFKEVSFHHALRISVDPGEVESHFYLRPHQGSSASTTATWNEFQLFTHDKDEWKEHCRGFIMTEYESDYNAVDNGKADHALRNRCVQAVEQAQIACTSEVPSSKVYRAFKDMGLDFGDLFQTLRGARVGADLTSFTRVEATVAALKKSMPSEYLQPHLVHPTTLDGLLQANLLPIALTMKGHRQVVVPTYLSELWVSADSQSSHQSYLVAAHTKPQSRTRAICSTSAIHADLHHPMVEISGLVLKAVSTESTQSFQDLPKRSFNVHWKPDPTFLSPHEASQVFGLPELREGESPDHIEECELLCLAYMSRYFSAGHKRSFERLPKHFQKYVAWMTGVLRSHQGVSNHIRDLENKVIGRNTPEGKLIVAVGRVLIEIVQGDVDPLEVLFKDQLAENIYRHSIGAKRSYEQLSRYIDALAHKNPEMELLEIGAGTGGATHSIINTLTHHGSRYKHYTFTDISPSFLEQAKVNFEAQAGKMSFHRLNIEGSPQDQDFAVGQYDVVVAANVLHATKNIDESLKNAKLLLKPGGKLILYEVTDPSYVLAGFVFGLLPGWWLSEDADRDNGPLMSMAQWESHLVGNGFRGLDVVLNDFPDPKNQYTSILVSGVPEAEDVVAVEGHTVVLTKAPFGIQQAVAEGIATVFSRQNQCNIREISEVADEDLQGATCVFVGELDAPVLSNMTTGELDTLKRIVKLSKKLCWVSKGGVGNVALPDMELITGLSRAVRTEDFDTVVIGFEDTARTNTIISKTVEILERTTQRVNNDGSFRVLNDTVQVPRLVDSEGLAKHIELQTATGNVTKCRLGDQTDGAFTLEIGTTGLLDTLRLEDDPGFREALKEHEIEIKVKASGINFRDLAFLLGKIDEGPIGLEASGVVTRTGSKAQLKLGDEVFGLFFGGSLRTHARTHEGFVAKMLPSLTWDEAAAIPLVYSTAFAVLHELGTVRQGNTILIHSAAGGLGQATIRLAQLAGLEIFATVGSTEKRDFLENTYGIPRSHIFSSRDLSFKSQVLLATQSRGVDVIVNSLSGEALQASWDCVAPFGRFVELGLQDINSNSRIPMGNFDRNCRFEALELTYLAHEDPARAHQVFQRMVGLLKKEFTSVSLGMPVTSYPYSQVQEAFRFMQSGKHIGKLVLQPLEDDLVPIILPRKSISRFESTASYVVAGGLGGLGRSIVRWMVSQGAKNLILLSRRGAHDASAKAFLAELAKNCHHVATPACDVTDIQALKRGILDCTKYMPPIKGCIQGSMVLRDYRFEDMTIDKWNEAVRPKVAGSQNLFDVLGSELDFFVMLSSTAGITGHKEQSNYAAGNTFQDAFGRYLRQSFGLNAVSICVPVVVDVGFVAEKPELLDSMLATGWSFVNEKELLAVLDYYCRPVNPRLPLVEAHAIPRLWLPQYSAEEGSQLPTWPEDPLFSHLVQTEALSKESNATKAVKYAALISAAASVSEAERVALDALLLKLSKILSFDIDQLDAEKPLLAYGVDSLVAVELRSWFYKELGADLSVFEMTNKSSIFQLAGMAASRSRFLPTFEMDGPPPAKKRRYA</sequence>
<evidence type="ECO:0000256" key="5">
    <source>
        <dbReference type="ARBA" id="ARBA00023002"/>
    </source>
</evidence>
<dbReference type="PROSITE" id="PS00606">
    <property type="entry name" value="KS3_1"/>
    <property type="match status" value="1"/>
</dbReference>
<dbReference type="InterPro" id="IPR013154">
    <property type="entry name" value="ADH-like_N"/>
</dbReference>
<dbReference type="InterPro" id="IPR016036">
    <property type="entry name" value="Malonyl_transacylase_ACP-bd"/>
</dbReference>
<dbReference type="InterPro" id="IPR050091">
    <property type="entry name" value="PKS_NRPS_Biosynth_Enz"/>
</dbReference>
<dbReference type="InterPro" id="IPR049900">
    <property type="entry name" value="PKS_mFAS_DH"/>
</dbReference>
<organism evidence="13 14">
    <name type="scientific">Seiridium unicorne</name>
    <dbReference type="NCBI Taxonomy" id="138068"/>
    <lineage>
        <taxon>Eukaryota</taxon>
        <taxon>Fungi</taxon>
        <taxon>Dikarya</taxon>
        <taxon>Ascomycota</taxon>
        <taxon>Pezizomycotina</taxon>
        <taxon>Sordariomycetes</taxon>
        <taxon>Xylariomycetidae</taxon>
        <taxon>Amphisphaeriales</taxon>
        <taxon>Sporocadaceae</taxon>
        <taxon>Seiridium</taxon>
    </lineage>
</organism>
<evidence type="ECO:0000259" key="10">
    <source>
        <dbReference type="PROSITE" id="PS50075"/>
    </source>
</evidence>
<dbReference type="PROSITE" id="PS50075">
    <property type="entry name" value="CARRIER"/>
    <property type="match status" value="1"/>
</dbReference>
<dbReference type="InterPro" id="IPR036291">
    <property type="entry name" value="NAD(P)-bd_dom_sf"/>
</dbReference>
<dbReference type="Pfam" id="PF14765">
    <property type="entry name" value="PS-DH"/>
    <property type="match status" value="1"/>
</dbReference>
<evidence type="ECO:0000256" key="2">
    <source>
        <dbReference type="ARBA" id="ARBA00022553"/>
    </source>
</evidence>
<reference evidence="13 14" key="1">
    <citation type="journal article" date="2024" name="J. Plant Pathol.">
        <title>Sequence and assembly of the genome of Seiridium unicorne, isolate CBS 538.82, causal agent of cypress canker disease.</title>
        <authorList>
            <person name="Scali E."/>
            <person name="Rocca G.D."/>
            <person name="Danti R."/>
            <person name="Garbelotto M."/>
            <person name="Barberini S."/>
            <person name="Baroncelli R."/>
            <person name="Emiliani G."/>
        </authorList>
    </citation>
    <scope>NUCLEOTIDE SEQUENCE [LARGE SCALE GENOMIC DNA]</scope>
    <source>
        <strain evidence="13 14">BM-138-508</strain>
    </source>
</reference>
<dbReference type="SUPFAM" id="SSF50129">
    <property type="entry name" value="GroES-like"/>
    <property type="match status" value="1"/>
</dbReference>
<dbReference type="Gene3D" id="3.40.47.10">
    <property type="match status" value="1"/>
</dbReference>
<dbReference type="CDD" id="cd05195">
    <property type="entry name" value="enoyl_red"/>
    <property type="match status" value="1"/>
</dbReference>
<evidence type="ECO:0000256" key="9">
    <source>
        <dbReference type="SAM" id="MobiDB-lite"/>
    </source>
</evidence>
<dbReference type="Pfam" id="PF08659">
    <property type="entry name" value="KR"/>
    <property type="match status" value="1"/>
</dbReference>
<dbReference type="Pfam" id="PF23114">
    <property type="entry name" value="NAD-bd_HRPKS_sdrA"/>
    <property type="match status" value="1"/>
</dbReference>
<dbReference type="InterPro" id="IPR029063">
    <property type="entry name" value="SAM-dependent_MTases_sf"/>
</dbReference>
<dbReference type="Gene3D" id="3.40.366.10">
    <property type="entry name" value="Malonyl-Coenzyme A Acyl Carrier Protein, domain 2"/>
    <property type="match status" value="1"/>
</dbReference>
<dbReference type="Pfam" id="PF13602">
    <property type="entry name" value="ADH_zinc_N_2"/>
    <property type="match status" value="1"/>
</dbReference>
<dbReference type="InterPro" id="IPR014043">
    <property type="entry name" value="Acyl_transferase_dom"/>
</dbReference>
<dbReference type="InterPro" id="IPR020841">
    <property type="entry name" value="PKS_Beta-ketoAc_synthase_dom"/>
</dbReference>
<dbReference type="InterPro" id="IPR016039">
    <property type="entry name" value="Thiolase-like"/>
</dbReference>
<dbReference type="CDD" id="cd02440">
    <property type="entry name" value="AdoMet_MTases"/>
    <property type="match status" value="1"/>
</dbReference>
<dbReference type="Pfam" id="PF23297">
    <property type="entry name" value="ACP_SdgA_C"/>
    <property type="match status" value="1"/>
</dbReference>
<feature type="active site" description="Proton donor; for dehydratase activity" evidence="8">
    <location>
        <position position="1218"/>
    </location>
</feature>
<evidence type="ECO:0000256" key="1">
    <source>
        <dbReference type="ARBA" id="ARBA00022450"/>
    </source>
</evidence>
<dbReference type="Gene3D" id="3.90.180.10">
    <property type="entry name" value="Medium-chain alcohol dehydrogenases, catalytic domain"/>
    <property type="match status" value="1"/>
</dbReference>
<dbReference type="Pfam" id="PF08240">
    <property type="entry name" value="ADH_N"/>
    <property type="match status" value="1"/>
</dbReference>
<dbReference type="Pfam" id="PF08242">
    <property type="entry name" value="Methyltransf_12"/>
    <property type="match status" value="1"/>
</dbReference>
<dbReference type="InterPro" id="IPR014030">
    <property type="entry name" value="Ketoacyl_synth_N"/>
</dbReference>
<feature type="region of interest" description="Disordered" evidence="9">
    <location>
        <begin position="451"/>
        <end position="484"/>
    </location>
</feature>
<keyword evidence="14" id="KW-1185">Reference proteome</keyword>
<dbReference type="SMART" id="SM00825">
    <property type="entry name" value="PKS_KS"/>
    <property type="match status" value="1"/>
</dbReference>
<dbReference type="InterPro" id="IPR001227">
    <property type="entry name" value="Ac_transferase_dom_sf"/>
</dbReference>
<dbReference type="SUPFAM" id="SSF55048">
    <property type="entry name" value="Probable ACP-binding domain of malonyl-CoA ACP transacylase"/>
    <property type="match status" value="1"/>
</dbReference>
<dbReference type="Pfam" id="PF02801">
    <property type="entry name" value="Ketoacyl-synt_C"/>
    <property type="match status" value="1"/>
</dbReference>
<dbReference type="Proteomes" id="UP001408356">
    <property type="component" value="Unassembled WGS sequence"/>
</dbReference>
<keyword evidence="5" id="KW-0560">Oxidoreductase</keyword>